<dbReference type="PANTHER" id="PTHR43540:SF10">
    <property type="entry name" value="ISOCHORISMATASE"/>
    <property type="match status" value="1"/>
</dbReference>
<evidence type="ECO:0000313" key="5">
    <source>
        <dbReference type="Proteomes" id="UP000034166"/>
    </source>
</evidence>
<reference evidence="4 5" key="1">
    <citation type="submission" date="2015-04" db="EMBL/GenBank/DDBJ databases">
        <title>Taxonomic description and genome sequence of Bacillus campisalis sp. nov., a novel member of the genus Bacillus isolated from solar saltern.</title>
        <authorList>
            <person name="Mathan Kumar R."/>
            <person name="Kaur G."/>
            <person name="Kumar A."/>
            <person name="Singh N.K."/>
            <person name="Kaur N."/>
            <person name="Kumar N."/>
            <person name="Mayilraj S."/>
        </authorList>
    </citation>
    <scope>NUCLEOTIDE SEQUENCE [LARGE SCALE GENOMIC DNA]</scope>
    <source>
        <strain evidence="4 5">SA2-6</strain>
    </source>
</reference>
<sequence>MGKALINIDYTYDFVADDGALTCGEPGQQIEGRIVSLTKEFIENGDLVVFAIDVHDEGDEFHPETKLYPPHNIRGTKGRDLFGSLKVVYENNKDIEHVLYLDKTRYSAFAGTDLEIKLRERGVTELHLVGVCTDICVLHTAVDAYNRGFKIVIHREAVASFNQNGHEWALGHFEGAMGAVVK</sequence>
<feature type="domain" description="Isochorismatase-like" evidence="3">
    <location>
        <begin position="4"/>
        <end position="180"/>
    </location>
</feature>
<dbReference type="PANTHER" id="PTHR43540">
    <property type="entry name" value="PEROXYUREIDOACRYLATE/UREIDOACRYLATE AMIDOHYDROLASE-RELATED"/>
    <property type="match status" value="1"/>
</dbReference>
<protein>
    <submittedName>
        <fullName evidence="4">Isochorismatase</fullName>
    </submittedName>
</protein>
<keyword evidence="2" id="KW-0378">Hydrolase</keyword>
<dbReference type="InterPro" id="IPR000868">
    <property type="entry name" value="Isochorismatase-like_dom"/>
</dbReference>
<organism evidence="4 5">
    <name type="scientific">Mesobacillus campisalis</name>
    <dbReference type="NCBI Taxonomy" id="1408103"/>
    <lineage>
        <taxon>Bacteria</taxon>
        <taxon>Bacillati</taxon>
        <taxon>Bacillota</taxon>
        <taxon>Bacilli</taxon>
        <taxon>Bacillales</taxon>
        <taxon>Bacillaceae</taxon>
        <taxon>Mesobacillus</taxon>
    </lineage>
</organism>
<evidence type="ECO:0000256" key="1">
    <source>
        <dbReference type="ARBA" id="ARBA00006336"/>
    </source>
</evidence>
<dbReference type="GO" id="GO:0016787">
    <property type="term" value="F:hydrolase activity"/>
    <property type="evidence" value="ECO:0007669"/>
    <property type="project" value="UniProtKB-KW"/>
</dbReference>
<dbReference type="InterPro" id="IPR050272">
    <property type="entry name" value="Isochorismatase-like_hydrls"/>
</dbReference>
<evidence type="ECO:0000256" key="2">
    <source>
        <dbReference type="ARBA" id="ARBA00022801"/>
    </source>
</evidence>
<name>A0A0M2SSZ7_9BACI</name>
<dbReference type="SUPFAM" id="SSF52499">
    <property type="entry name" value="Isochorismatase-like hydrolases"/>
    <property type="match status" value="1"/>
</dbReference>
<dbReference type="InterPro" id="IPR036380">
    <property type="entry name" value="Isochorismatase-like_sf"/>
</dbReference>
<dbReference type="Gene3D" id="3.40.50.850">
    <property type="entry name" value="Isochorismatase-like"/>
    <property type="match status" value="1"/>
</dbReference>
<dbReference type="RefSeq" id="WP_046525747.1">
    <property type="nucleotide sequence ID" value="NZ_LAYY01000042.1"/>
</dbReference>
<dbReference type="Proteomes" id="UP000034166">
    <property type="component" value="Unassembled WGS sequence"/>
</dbReference>
<comment type="similarity">
    <text evidence="1">Belongs to the isochorismatase family.</text>
</comment>
<dbReference type="CDD" id="cd00431">
    <property type="entry name" value="cysteine_hydrolases"/>
    <property type="match status" value="1"/>
</dbReference>
<proteinExistence type="inferred from homology"/>
<dbReference type="EMBL" id="LAYY01000042">
    <property type="protein sequence ID" value="KKK36102.1"/>
    <property type="molecule type" value="Genomic_DNA"/>
</dbReference>
<accession>A0A0M2SSZ7</accession>
<dbReference type="OrthoDB" id="9796485at2"/>
<keyword evidence="5" id="KW-1185">Reference proteome</keyword>
<gene>
    <name evidence="4" type="ORF">WQ57_21230</name>
</gene>
<comment type="caution">
    <text evidence="4">The sequence shown here is derived from an EMBL/GenBank/DDBJ whole genome shotgun (WGS) entry which is preliminary data.</text>
</comment>
<dbReference type="PATRIC" id="fig|1408103.3.peg.4668"/>
<evidence type="ECO:0000259" key="3">
    <source>
        <dbReference type="Pfam" id="PF00857"/>
    </source>
</evidence>
<evidence type="ECO:0000313" key="4">
    <source>
        <dbReference type="EMBL" id="KKK36102.1"/>
    </source>
</evidence>
<dbReference type="Pfam" id="PF00857">
    <property type="entry name" value="Isochorismatase"/>
    <property type="match status" value="1"/>
</dbReference>
<dbReference type="AlphaFoldDB" id="A0A0M2SSZ7"/>